<dbReference type="Proteomes" id="UP000184485">
    <property type="component" value="Unassembled WGS sequence"/>
</dbReference>
<evidence type="ECO:0000256" key="4">
    <source>
        <dbReference type="ARBA" id="ARBA00022636"/>
    </source>
</evidence>
<dbReference type="GO" id="GO:0005886">
    <property type="term" value="C:plasma membrane"/>
    <property type="evidence" value="ECO:0007669"/>
    <property type="project" value="UniProtKB-SubCell"/>
</dbReference>
<dbReference type="InterPro" id="IPR024744">
    <property type="entry name" value="CSS-motif_dom"/>
</dbReference>
<evidence type="ECO:0000259" key="10">
    <source>
        <dbReference type="PROSITE" id="PS50883"/>
    </source>
</evidence>
<dbReference type="EMBL" id="FQUP01000001">
    <property type="protein sequence ID" value="SHE94969.1"/>
    <property type="molecule type" value="Genomic_DNA"/>
</dbReference>
<dbReference type="EC" id="3.1.4.52" evidence="2"/>
<dbReference type="PROSITE" id="PS50883">
    <property type="entry name" value="EAL"/>
    <property type="match status" value="1"/>
</dbReference>
<keyword evidence="7" id="KW-1133">Transmembrane helix</keyword>
<comment type="catalytic activity">
    <reaction evidence="9">
        <text>3',3'-c-di-GMP + H2O = 5'-phosphoguanylyl(3'-&gt;5')guanosine + H(+)</text>
        <dbReference type="Rhea" id="RHEA:24902"/>
        <dbReference type="ChEBI" id="CHEBI:15377"/>
        <dbReference type="ChEBI" id="CHEBI:15378"/>
        <dbReference type="ChEBI" id="CHEBI:58754"/>
        <dbReference type="ChEBI" id="CHEBI:58805"/>
        <dbReference type="EC" id="3.1.4.52"/>
    </reaction>
</comment>
<dbReference type="PANTHER" id="PTHR33121:SF81">
    <property type="entry name" value="CYCLIC DI-GMP PHOSPHODIESTERASE PDEB-RELATED"/>
    <property type="match status" value="1"/>
</dbReference>
<protein>
    <recommendedName>
        <fullName evidence="2">cyclic-guanylate-specific phosphodiesterase</fullName>
        <ecNumber evidence="2">3.1.4.52</ecNumber>
    </recommendedName>
</protein>
<evidence type="ECO:0000256" key="2">
    <source>
        <dbReference type="ARBA" id="ARBA00012282"/>
    </source>
</evidence>
<dbReference type="InterPro" id="IPR050706">
    <property type="entry name" value="Cyclic-di-GMP_PDE-like"/>
</dbReference>
<dbReference type="PANTHER" id="PTHR33121">
    <property type="entry name" value="CYCLIC DI-GMP PHOSPHODIESTERASE PDEF"/>
    <property type="match status" value="1"/>
</dbReference>
<dbReference type="RefSeq" id="WP_073051871.1">
    <property type="nucleotide sequence ID" value="NZ_FQUP01000001.1"/>
</dbReference>
<evidence type="ECO:0000256" key="5">
    <source>
        <dbReference type="ARBA" id="ARBA00022692"/>
    </source>
</evidence>
<evidence type="ECO:0000256" key="6">
    <source>
        <dbReference type="ARBA" id="ARBA00022801"/>
    </source>
</evidence>
<dbReference type="CDD" id="cd01948">
    <property type="entry name" value="EAL"/>
    <property type="match status" value="1"/>
</dbReference>
<proteinExistence type="predicted"/>
<name>A0A1M4XNA4_9HYPH</name>
<evidence type="ECO:0000256" key="7">
    <source>
        <dbReference type="ARBA" id="ARBA00022989"/>
    </source>
</evidence>
<keyword evidence="3" id="KW-1003">Cell membrane</keyword>
<sequence>MSIGVIAVIATFEVIHWQRRHSELAFQAELILRRSVAVATEVRSSLRTVPRLKTEPCSPEDLKALRLLVERSAFIVEIGRTKDNRILCDSDGIVPNGGILGPADRITSRGTKVWLRVPLRGDWRLVVSAAEANDVVIFTRPTAADDLFRSLGDAVAAVVPPRLATAYASSKHSDQLTGAAYTPVVDRWFEQNIHQCRDGFDLCVVVSEPAQMGFSRLSLGEKLALLCGGALLGRIAQGFIGTWLTSRRTLYRRLKRAIDRNQITVHYQPLVRLDDRVVVGFETLARWPLPNGDHVSPDVFIPLAERTGLLPALTEFVIDRALCDMSGLLSERPDLYVSINIAVQSLLSEELLTVLKLYCDAYGVERSRIVLEITERETGDVKLIGDAVGRLRAAGFRIFLDDFGAGYSSLAYLATLPIDTIKLDKLFSNSVGTSLVGSLVLDEILHMMSTLNLSVVFEGIETEEQATALGAIAPGAMGQGWLFGRPVPIGDLPTSPSV</sequence>
<keyword evidence="8" id="KW-0472">Membrane</keyword>
<dbReference type="InterPro" id="IPR035919">
    <property type="entry name" value="EAL_sf"/>
</dbReference>
<dbReference type="AlphaFoldDB" id="A0A1M4XNA4"/>
<keyword evidence="6" id="KW-0378">Hydrolase</keyword>
<feature type="domain" description="EAL" evidence="10">
    <location>
        <begin position="247"/>
        <end position="498"/>
    </location>
</feature>
<dbReference type="SUPFAM" id="SSF141868">
    <property type="entry name" value="EAL domain-like"/>
    <property type="match status" value="1"/>
</dbReference>
<evidence type="ECO:0000313" key="11">
    <source>
        <dbReference type="EMBL" id="SHE94969.1"/>
    </source>
</evidence>
<dbReference type="Pfam" id="PF00563">
    <property type="entry name" value="EAL"/>
    <property type="match status" value="1"/>
</dbReference>
<dbReference type="InterPro" id="IPR001633">
    <property type="entry name" value="EAL_dom"/>
</dbReference>
<evidence type="ECO:0000313" key="12">
    <source>
        <dbReference type="Proteomes" id="UP000184485"/>
    </source>
</evidence>
<evidence type="ECO:0000256" key="9">
    <source>
        <dbReference type="ARBA" id="ARBA00034290"/>
    </source>
</evidence>
<reference evidence="11 12" key="1">
    <citation type="submission" date="2016-11" db="EMBL/GenBank/DDBJ databases">
        <authorList>
            <person name="Jaros S."/>
            <person name="Januszkiewicz K."/>
            <person name="Wedrychowicz H."/>
        </authorList>
    </citation>
    <scope>NUCLEOTIDE SEQUENCE [LARGE SCALE GENOMIC DNA]</scope>
    <source>
        <strain evidence="11 12">DSM 19436</strain>
    </source>
</reference>
<accession>A0A1M4XNA4</accession>
<dbReference type="SMART" id="SM00052">
    <property type="entry name" value="EAL"/>
    <property type="match status" value="1"/>
</dbReference>
<evidence type="ECO:0000256" key="1">
    <source>
        <dbReference type="ARBA" id="ARBA00004651"/>
    </source>
</evidence>
<evidence type="ECO:0000256" key="8">
    <source>
        <dbReference type="ARBA" id="ARBA00023136"/>
    </source>
</evidence>
<evidence type="ECO:0000256" key="3">
    <source>
        <dbReference type="ARBA" id="ARBA00022475"/>
    </source>
</evidence>
<dbReference type="Pfam" id="PF12792">
    <property type="entry name" value="CSS-motif"/>
    <property type="match status" value="1"/>
</dbReference>
<dbReference type="Gene3D" id="3.20.20.450">
    <property type="entry name" value="EAL domain"/>
    <property type="match status" value="1"/>
</dbReference>
<dbReference type="STRING" id="1122133.SAMN02745157_1298"/>
<gene>
    <name evidence="11" type="ORF">SAMN02745157_1298</name>
</gene>
<dbReference type="OrthoDB" id="9814202at2"/>
<keyword evidence="5" id="KW-0812">Transmembrane</keyword>
<keyword evidence="4" id="KW-0973">c-di-GMP</keyword>
<keyword evidence="12" id="KW-1185">Reference proteome</keyword>
<organism evidence="11 12">
    <name type="scientific">Kaistia soli DSM 19436</name>
    <dbReference type="NCBI Taxonomy" id="1122133"/>
    <lineage>
        <taxon>Bacteria</taxon>
        <taxon>Pseudomonadati</taxon>
        <taxon>Pseudomonadota</taxon>
        <taxon>Alphaproteobacteria</taxon>
        <taxon>Hyphomicrobiales</taxon>
        <taxon>Kaistiaceae</taxon>
        <taxon>Kaistia</taxon>
    </lineage>
</organism>
<dbReference type="GO" id="GO:0071111">
    <property type="term" value="F:cyclic-guanylate-specific phosphodiesterase activity"/>
    <property type="evidence" value="ECO:0007669"/>
    <property type="project" value="UniProtKB-EC"/>
</dbReference>
<comment type="subcellular location">
    <subcellularLocation>
        <location evidence="1">Cell membrane</location>
        <topology evidence="1">Multi-pass membrane protein</topology>
    </subcellularLocation>
</comment>